<dbReference type="PANTHER" id="PTHR43768:SF3">
    <property type="entry name" value="TREHALOSE 6-PHOSPHATE PHOSPHATASE"/>
    <property type="match status" value="1"/>
</dbReference>
<dbReference type="EC" id="3.1.3.12" evidence="6"/>
<evidence type="ECO:0000313" key="9">
    <source>
        <dbReference type="Proteomes" id="UP000199077"/>
    </source>
</evidence>
<dbReference type="NCBIfam" id="TIGR01484">
    <property type="entry name" value="HAD-SF-IIB"/>
    <property type="match status" value="1"/>
</dbReference>
<dbReference type="Proteomes" id="UP000199077">
    <property type="component" value="Chromosome I"/>
</dbReference>
<evidence type="ECO:0000256" key="2">
    <source>
        <dbReference type="ARBA" id="ARBA00005199"/>
    </source>
</evidence>
<evidence type="ECO:0000256" key="7">
    <source>
        <dbReference type="SAM" id="MobiDB-lite"/>
    </source>
</evidence>
<dbReference type="InterPro" id="IPR006379">
    <property type="entry name" value="HAD-SF_hydro_IIB"/>
</dbReference>
<comment type="catalytic activity">
    <reaction evidence="1 6">
        <text>alpha,alpha-trehalose 6-phosphate + H2O = alpha,alpha-trehalose + phosphate</text>
        <dbReference type="Rhea" id="RHEA:23420"/>
        <dbReference type="ChEBI" id="CHEBI:15377"/>
        <dbReference type="ChEBI" id="CHEBI:16551"/>
        <dbReference type="ChEBI" id="CHEBI:43474"/>
        <dbReference type="ChEBI" id="CHEBI:58429"/>
        <dbReference type="EC" id="3.1.3.12"/>
    </reaction>
</comment>
<comment type="similarity">
    <text evidence="3 6">Belongs to the trehalose phosphatase family.</text>
</comment>
<dbReference type="InterPro" id="IPR036412">
    <property type="entry name" value="HAD-like_sf"/>
</dbReference>
<feature type="compositionally biased region" description="Basic and acidic residues" evidence="7">
    <location>
        <begin position="7"/>
        <end position="25"/>
    </location>
</feature>
<evidence type="ECO:0000256" key="6">
    <source>
        <dbReference type="RuleBase" id="RU361117"/>
    </source>
</evidence>
<dbReference type="Gene3D" id="3.30.70.1020">
    <property type="entry name" value="Trehalose-6-phosphate phosphatase related protein, domain 2"/>
    <property type="match status" value="1"/>
</dbReference>
<keyword evidence="4 6" id="KW-0378">Hydrolase</keyword>
<evidence type="ECO:0000256" key="1">
    <source>
        <dbReference type="ARBA" id="ARBA00000500"/>
    </source>
</evidence>
<feature type="region of interest" description="Disordered" evidence="7">
    <location>
        <begin position="1"/>
        <end position="29"/>
    </location>
</feature>
<dbReference type="STRING" id="443156.SAMN04489867_2485"/>
<organism evidence="8 9">
    <name type="scientific">Pedococcus dokdonensis</name>
    <dbReference type="NCBI Taxonomy" id="443156"/>
    <lineage>
        <taxon>Bacteria</taxon>
        <taxon>Bacillati</taxon>
        <taxon>Actinomycetota</taxon>
        <taxon>Actinomycetes</taxon>
        <taxon>Micrococcales</taxon>
        <taxon>Intrasporangiaceae</taxon>
        <taxon>Pedococcus</taxon>
    </lineage>
</organism>
<dbReference type="Pfam" id="PF02358">
    <property type="entry name" value="Trehalose_PPase"/>
    <property type="match status" value="1"/>
</dbReference>
<name>A0A1H0SSQ2_9MICO</name>
<dbReference type="EMBL" id="LT629711">
    <property type="protein sequence ID" value="SDP44609.1"/>
    <property type="molecule type" value="Genomic_DNA"/>
</dbReference>
<gene>
    <name evidence="8" type="ORF">SAMN04489867_2485</name>
</gene>
<sequence>MSGPAERSTDAHPDLSAETPADRPAELPADLPAELVTAIGRLATTTRLLVASDFDGVLAPLVLDPSESRALPGTLEALEALAALPDTHAAVVSGRDLDTLTSLTGLADSAVTRIGTHGAQSSRGTAADLTPEQQQTLEQVTRELEEVSQGRPPGGWVETKPSAVVLHTRRMTDRAAADELEAAALEVTTRHTGLHVLHGKQVVEVGVVRADKGTALVALRDEVGAQSVAYFGDDVTDEDAFRALGDDDVTVKVGEGETAARFRVDGPEQAAAALIRLARLRASR</sequence>
<keyword evidence="6" id="KW-0460">Magnesium</keyword>
<evidence type="ECO:0000256" key="4">
    <source>
        <dbReference type="ARBA" id="ARBA00022801"/>
    </source>
</evidence>
<protein>
    <recommendedName>
        <fullName evidence="6">Trehalose 6-phosphate phosphatase</fullName>
        <ecNumber evidence="6">3.1.3.12</ecNumber>
    </recommendedName>
</protein>
<dbReference type="RefSeq" id="WP_231961111.1">
    <property type="nucleotide sequence ID" value="NZ_LT629711.1"/>
</dbReference>
<proteinExistence type="inferred from homology"/>
<accession>A0A1H0SSQ2</accession>
<dbReference type="GO" id="GO:0005992">
    <property type="term" value="P:trehalose biosynthetic process"/>
    <property type="evidence" value="ECO:0007669"/>
    <property type="project" value="UniProtKB-UniPathway"/>
</dbReference>
<dbReference type="UniPathway" id="UPA00299"/>
<dbReference type="AlphaFoldDB" id="A0A1H0SSQ2"/>
<dbReference type="NCBIfam" id="TIGR00685">
    <property type="entry name" value="T6PP"/>
    <property type="match status" value="1"/>
</dbReference>
<dbReference type="Gene3D" id="3.40.50.1000">
    <property type="entry name" value="HAD superfamily/HAD-like"/>
    <property type="match status" value="1"/>
</dbReference>
<keyword evidence="6" id="KW-0479">Metal-binding</keyword>
<dbReference type="InterPro" id="IPR044651">
    <property type="entry name" value="OTSB-like"/>
</dbReference>
<dbReference type="InterPro" id="IPR003337">
    <property type="entry name" value="Trehalose_PPase"/>
</dbReference>
<evidence type="ECO:0000313" key="8">
    <source>
        <dbReference type="EMBL" id="SDP44609.1"/>
    </source>
</evidence>
<dbReference type="SUPFAM" id="SSF56784">
    <property type="entry name" value="HAD-like"/>
    <property type="match status" value="1"/>
</dbReference>
<keyword evidence="9" id="KW-1185">Reference proteome</keyword>
<dbReference type="InterPro" id="IPR023214">
    <property type="entry name" value="HAD_sf"/>
</dbReference>
<comment type="function">
    <text evidence="5 6">Removes the phosphate from trehalose 6-phosphate to produce free trehalose.</text>
</comment>
<evidence type="ECO:0000256" key="5">
    <source>
        <dbReference type="ARBA" id="ARBA00024179"/>
    </source>
</evidence>
<dbReference type="PANTHER" id="PTHR43768">
    <property type="entry name" value="TREHALOSE 6-PHOSPHATE PHOSPHATASE"/>
    <property type="match status" value="1"/>
</dbReference>
<evidence type="ECO:0000256" key="3">
    <source>
        <dbReference type="ARBA" id="ARBA00008770"/>
    </source>
</evidence>
<comment type="pathway">
    <text evidence="2 6">Glycan biosynthesis; trehalose biosynthesis.</text>
</comment>
<comment type="cofactor">
    <cofactor evidence="6">
        <name>Mg(2+)</name>
        <dbReference type="ChEBI" id="CHEBI:18420"/>
    </cofactor>
</comment>
<dbReference type="GO" id="GO:0004805">
    <property type="term" value="F:trehalose-phosphatase activity"/>
    <property type="evidence" value="ECO:0007669"/>
    <property type="project" value="UniProtKB-EC"/>
</dbReference>
<reference evidence="9" key="1">
    <citation type="submission" date="2016-10" db="EMBL/GenBank/DDBJ databases">
        <authorList>
            <person name="Varghese N."/>
            <person name="Submissions S."/>
        </authorList>
    </citation>
    <scope>NUCLEOTIDE SEQUENCE [LARGE SCALE GENOMIC DNA]</scope>
    <source>
        <strain evidence="9">DSM 22329</strain>
    </source>
</reference>
<dbReference type="GO" id="GO:0046872">
    <property type="term" value="F:metal ion binding"/>
    <property type="evidence" value="ECO:0007669"/>
    <property type="project" value="UniProtKB-KW"/>
</dbReference>